<dbReference type="AlphaFoldDB" id="Q49960"/>
<protein>
    <submittedName>
        <fullName evidence="1">U1756o</fullName>
    </submittedName>
</protein>
<dbReference type="EMBL" id="U15180">
    <property type="protein sequence ID" value="AAA62891.1"/>
    <property type="molecule type" value="Genomic_DNA"/>
</dbReference>
<reference evidence="1" key="1">
    <citation type="submission" date="1994-09" db="EMBL/GenBank/DDBJ databases">
        <authorList>
            <person name="Robison K"/>
        </authorList>
    </citation>
    <scope>NUCLEOTIDE SEQUENCE</scope>
</reference>
<name>Q49960_MYCLR</name>
<evidence type="ECO:0000313" key="1">
    <source>
        <dbReference type="EMBL" id="AAA62891.1"/>
    </source>
</evidence>
<dbReference type="PIR" id="T45185">
    <property type="entry name" value="T45185"/>
</dbReference>
<organism evidence="1">
    <name type="scientific">Mycobacterium leprae</name>
    <dbReference type="NCBI Taxonomy" id="1769"/>
    <lineage>
        <taxon>Bacteria</taxon>
        <taxon>Bacillati</taxon>
        <taxon>Actinomycetota</taxon>
        <taxon>Actinomycetes</taxon>
        <taxon>Mycobacteriales</taxon>
        <taxon>Mycobacteriaceae</taxon>
        <taxon>Mycobacterium</taxon>
    </lineage>
</organism>
<accession>Q49960</accession>
<proteinExistence type="predicted"/>
<sequence length="91" mass="9902">MSTWVEHTAVLGAHAIIAVSSGMLRIYPTLDPRLVHVIWNAMYSIRPGSGTVRARYRLKLAHCGVRGTDGSPDRKGVAHLATAAHRFSPDV</sequence>
<reference evidence="1" key="2">
    <citation type="submission" date="1995-05" db="EMBL/GenBank/DDBJ databases">
        <authorList>
            <person name="Smith D.R."/>
        </authorList>
    </citation>
    <scope>NUCLEOTIDE SEQUENCE</scope>
</reference>